<feature type="transmembrane region" description="Helical" evidence="7">
    <location>
        <begin position="443"/>
        <end position="462"/>
    </location>
</feature>
<proteinExistence type="inferred from homology"/>
<gene>
    <name evidence="8" type="ORF">SAMN04488082_102125</name>
</gene>
<reference evidence="9" key="1">
    <citation type="submission" date="2016-10" db="EMBL/GenBank/DDBJ databases">
        <authorList>
            <person name="Varghese N."/>
            <person name="Submissions S."/>
        </authorList>
    </citation>
    <scope>NUCLEOTIDE SEQUENCE [LARGE SCALE GENOMIC DNA]</scope>
    <source>
        <strain evidence="9">DSM 5918</strain>
    </source>
</reference>
<keyword evidence="4 7" id="KW-0812">Transmembrane</keyword>
<accession>A0A1I3PVE5</accession>
<name>A0A1I3PVE5_9BACT</name>
<sequence>MSNNKSIFRGTFFTVSTRWFDRFVGFLSTIILARLLSPEDYGVVAIVTLSVGMARVFLDLGVHVALIQNKNVTQDHYNTAWTIKLIQSSLITFLLLIFSPFISDYFQDERSKLVLVILSFIPFINSFQNIGLIALQKEMRFNQEFYFLSINRIFGFIVTIFFAYIFKSYWALVIGSISTAISGVILSYFFRPMRPSLSINKFSEIFMVSNWMLLKNIGQYFQTNLHKIMVGHWAPSATLGAYSLGSDIAAMPTNELLAPFNRVLFPAFSKLQDDPVELKRVFLLAQGLQTLVAMPAAAGLALVANDLVPLLLGAKWIEAIPYIQVLAWGGIFSALISTSGFLMISLGYLRLNVLFVYAQVIIFAILVFTFFNGSDAIIIAKTRLFVSMFGIILAFSLAMHVFPHVQVSDLLLNTFRPIFGIAVLWLTLSILNNYLNFLPFYNIIIKIGLGVVVYSLTVLFLWKISNKPVGAESYLIDKFSVLRNFKI</sequence>
<evidence type="ECO:0000256" key="2">
    <source>
        <dbReference type="ARBA" id="ARBA00007430"/>
    </source>
</evidence>
<comment type="subcellular location">
    <subcellularLocation>
        <location evidence="1">Cell membrane</location>
        <topology evidence="1">Multi-pass membrane protein</topology>
    </subcellularLocation>
</comment>
<dbReference type="Proteomes" id="UP000198635">
    <property type="component" value="Unassembled WGS sequence"/>
</dbReference>
<dbReference type="OrthoDB" id="8538786at2"/>
<organism evidence="8 9">
    <name type="scientific">Desulfomicrobium apsheronum</name>
    <dbReference type="NCBI Taxonomy" id="52560"/>
    <lineage>
        <taxon>Bacteria</taxon>
        <taxon>Pseudomonadati</taxon>
        <taxon>Thermodesulfobacteriota</taxon>
        <taxon>Desulfovibrionia</taxon>
        <taxon>Desulfovibrionales</taxon>
        <taxon>Desulfomicrobiaceae</taxon>
        <taxon>Desulfomicrobium</taxon>
    </lineage>
</organism>
<feature type="transmembrane region" description="Helical" evidence="7">
    <location>
        <begin position="384"/>
        <end position="402"/>
    </location>
</feature>
<feature type="transmembrane region" description="Helical" evidence="7">
    <location>
        <begin position="43"/>
        <end position="67"/>
    </location>
</feature>
<dbReference type="CDD" id="cd13127">
    <property type="entry name" value="MATE_tuaB_like"/>
    <property type="match status" value="1"/>
</dbReference>
<dbReference type="InterPro" id="IPR050833">
    <property type="entry name" value="Poly_Biosynth_Transport"/>
</dbReference>
<evidence type="ECO:0000313" key="9">
    <source>
        <dbReference type="Proteomes" id="UP000198635"/>
    </source>
</evidence>
<evidence type="ECO:0000256" key="3">
    <source>
        <dbReference type="ARBA" id="ARBA00022475"/>
    </source>
</evidence>
<feature type="transmembrane region" description="Helical" evidence="7">
    <location>
        <begin position="414"/>
        <end position="431"/>
    </location>
</feature>
<comment type="similarity">
    <text evidence="2">Belongs to the polysaccharide synthase family.</text>
</comment>
<evidence type="ECO:0000256" key="4">
    <source>
        <dbReference type="ARBA" id="ARBA00022692"/>
    </source>
</evidence>
<dbReference type="Pfam" id="PF13440">
    <property type="entry name" value="Polysacc_synt_3"/>
    <property type="match status" value="1"/>
</dbReference>
<keyword evidence="9" id="KW-1185">Reference proteome</keyword>
<evidence type="ECO:0000313" key="8">
    <source>
        <dbReference type="EMBL" id="SFJ25390.1"/>
    </source>
</evidence>
<keyword evidence="3" id="KW-1003">Cell membrane</keyword>
<keyword evidence="5 7" id="KW-1133">Transmembrane helix</keyword>
<dbReference type="PANTHER" id="PTHR30250">
    <property type="entry name" value="PST FAMILY PREDICTED COLANIC ACID TRANSPORTER"/>
    <property type="match status" value="1"/>
</dbReference>
<evidence type="ECO:0000256" key="1">
    <source>
        <dbReference type="ARBA" id="ARBA00004651"/>
    </source>
</evidence>
<evidence type="ECO:0000256" key="5">
    <source>
        <dbReference type="ARBA" id="ARBA00022989"/>
    </source>
</evidence>
<protein>
    <submittedName>
        <fullName evidence="8">Membrane protein involved in the export of O-antigen and teichoic acid</fullName>
    </submittedName>
</protein>
<dbReference type="STRING" id="52560.SAMN04488082_102125"/>
<feature type="transmembrane region" description="Helical" evidence="7">
    <location>
        <begin position="325"/>
        <end position="348"/>
    </location>
</feature>
<feature type="transmembrane region" description="Helical" evidence="7">
    <location>
        <begin position="79"/>
        <end position="101"/>
    </location>
</feature>
<feature type="transmembrane region" description="Helical" evidence="7">
    <location>
        <begin position="354"/>
        <end position="372"/>
    </location>
</feature>
<feature type="transmembrane region" description="Helical" evidence="7">
    <location>
        <begin position="170"/>
        <end position="190"/>
    </location>
</feature>
<feature type="transmembrane region" description="Helical" evidence="7">
    <location>
        <begin position="113"/>
        <end position="133"/>
    </location>
</feature>
<evidence type="ECO:0000256" key="7">
    <source>
        <dbReference type="SAM" id="Phobius"/>
    </source>
</evidence>
<dbReference type="GO" id="GO:0005886">
    <property type="term" value="C:plasma membrane"/>
    <property type="evidence" value="ECO:0007669"/>
    <property type="project" value="UniProtKB-SubCell"/>
</dbReference>
<evidence type="ECO:0000256" key="6">
    <source>
        <dbReference type="ARBA" id="ARBA00023136"/>
    </source>
</evidence>
<feature type="transmembrane region" description="Helical" evidence="7">
    <location>
        <begin position="292"/>
        <end position="313"/>
    </location>
</feature>
<dbReference type="EMBL" id="FORX01000002">
    <property type="protein sequence ID" value="SFJ25390.1"/>
    <property type="molecule type" value="Genomic_DNA"/>
</dbReference>
<dbReference type="PANTHER" id="PTHR30250:SF10">
    <property type="entry name" value="LIPOPOLYSACCHARIDE BIOSYNTHESIS PROTEIN WZXC"/>
    <property type="match status" value="1"/>
</dbReference>
<dbReference type="AlphaFoldDB" id="A0A1I3PVE5"/>
<feature type="transmembrane region" description="Helical" evidence="7">
    <location>
        <begin position="20"/>
        <end position="37"/>
    </location>
</feature>
<dbReference type="RefSeq" id="WP_143075517.1">
    <property type="nucleotide sequence ID" value="NZ_FORX01000002.1"/>
</dbReference>
<keyword evidence="6 7" id="KW-0472">Membrane</keyword>
<feature type="transmembrane region" description="Helical" evidence="7">
    <location>
        <begin position="145"/>
        <end position="164"/>
    </location>
</feature>